<keyword evidence="5" id="KW-1185">Reference proteome</keyword>
<dbReference type="InterPro" id="IPR029063">
    <property type="entry name" value="SAM-dependent_MTases_sf"/>
</dbReference>
<sequence length="646" mass="69207">MEPWRAILDGLPDNARVVLRCPTGDAFAELLLACADRRLVAVPLRARVPDTEVARVAAAVGASAVVDGPPRASRVSLLDGEPGHPDAAGLAFLVHTPGAGRCVMLGRDEVAGNAARTAALHGFSPVRPHATALPLHHVTALVMSLVGTRLTDAPLVLTERFDPVTFFAAVEAKGAQTASLVPAQLREVVRAGVHWPDCLEYVITSGAPLSRELAADFAARYGPRLRQAYGLTEAVNLSITMPLLDAAGFREQYVRHQGPVGVPLPGTELRLEDGEVWLRAPELMRGYWGAPEASPVTPDGWLRTGDRGDLRDGFLVLHGRSAELIERGGQRLHPADVEGEWREAGLSGEFAAVAVPEPALGHEVALVGAVAGLREVCRTARVRPAVFSSSGFLAAANGQPLRDAMARGLTVRRESALRYEELLDHACRAARAILASPVRPECARARHVYREALALTAAHSPPRQALPGTRTAAHDALDALVVAWPALAEGAPFEEWRRVPADWPMSVYAEYAAEVVIASGRTRGRVLDAGPDDLDSGPGPEMFDTIVATNTVHRAADKEMALRRLRDMLTDGGRLVLAEGTSPTAGATPWALDLLFAAVDGWWDRGGLRGRWEWLRLLRDAGFREPGYAALHAGHHDLGGVVWATK</sequence>
<dbReference type="InterPro" id="IPR042099">
    <property type="entry name" value="ANL_N_sf"/>
</dbReference>
<reference evidence="4 5" key="1">
    <citation type="submission" date="2018-11" db="EMBL/GenBank/DDBJ databases">
        <title>Sequencing the genomes of 1000 actinobacteria strains.</title>
        <authorList>
            <person name="Klenk H.-P."/>
        </authorList>
    </citation>
    <scope>NUCLEOTIDE SEQUENCE [LARGE SCALE GENOMIC DNA]</scope>
    <source>
        <strain evidence="4 5">DSM 44348</strain>
    </source>
</reference>
<dbReference type="Proteomes" id="UP000274843">
    <property type="component" value="Unassembled WGS sequence"/>
</dbReference>
<name>A0A3N2GSN6_9PSEU</name>
<dbReference type="GO" id="GO:0031956">
    <property type="term" value="F:medium-chain fatty acid-CoA ligase activity"/>
    <property type="evidence" value="ECO:0007669"/>
    <property type="project" value="TreeGrafter"/>
</dbReference>
<dbReference type="Gene3D" id="3.40.50.12780">
    <property type="entry name" value="N-terminal domain of ligase-like"/>
    <property type="match status" value="1"/>
</dbReference>
<dbReference type="PANTHER" id="PTHR43201:SF5">
    <property type="entry name" value="MEDIUM-CHAIN ACYL-COA LIGASE ACSF2, MITOCHONDRIAL"/>
    <property type="match status" value="1"/>
</dbReference>
<dbReference type="RefSeq" id="WP_123683544.1">
    <property type="nucleotide sequence ID" value="NZ_RKHY01000001.1"/>
</dbReference>
<keyword evidence="2 4" id="KW-0436">Ligase</keyword>
<protein>
    <submittedName>
        <fullName evidence="4">Acyl-CoA synthetase (AMP-forming)/AMP-acid ligase II</fullName>
    </submittedName>
</protein>
<evidence type="ECO:0000259" key="3">
    <source>
        <dbReference type="Pfam" id="PF00501"/>
    </source>
</evidence>
<proteinExistence type="inferred from homology"/>
<comment type="caution">
    <text evidence="4">The sequence shown here is derived from an EMBL/GenBank/DDBJ whole genome shotgun (WGS) entry which is preliminary data.</text>
</comment>
<dbReference type="Pfam" id="PF00501">
    <property type="entry name" value="AMP-binding"/>
    <property type="match status" value="1"/>
</dbReference>
<dbReference type="Gene3D" id="3.40.50.150">
    <property type="entry name" value="Vaccinia Virus protein VP39"/>
    <property type="match status" value="1"/>
</dbReference>
<comment type="similarity">
    <text evidence="1">Belongs to the ATP-dependent AMP-binding enzyme family.</text>
</comment>
<evidence type="ECO:0000256" key="2">
    <source>
        <dbReference type="ARBA" id="ARBA00022598"/>
    </source>
</evidence>
<dbReference type="PANTHER" id="PTHR43201">
    <property type="entry name" value="ACYL-COA SYNTHETASE"/>
    <property type="match status" value="1"/>
</dbReference>
<dbReference type="SUPFAM" id="SSF56801">
    <property type="entry name" value="Acetyl-CoA synthetase-like"/>
    <property type="match status" value="1"/>
</dbReference>
<dbReference type="GO" id="GO:0006631">
    <property type="term" value="P:fatty acid metabolic process"/>
    <property type="evidence" value="ECO:0007669"/>
    <property type="project" value="TreeGrafter"/>
</dbReference>
<feature type="domain" description="AMP-dependent synthetase/ligase" evidence="3">
    <location>
        <begin position="124"/>
        <end position="288"/>
    </location>
</feature>
<dbReference type="AlphaFoldDB" id="A0A3N2GSN6"/>
<evidence type="ECO:0000256" key="1">
    <source>
        <dbReference type="ARBA" id="ARBA00006432"/>
    </source>
</evidence>
<dbReference type="InterPro" id="IPR000873">
    <property type="entry name" value="AMP-dep_synth/lig_dom"/>
</dbReference>
<evidence type="ECO:0000313" key="4">
    <source>
        <dbReference type="EMBL" id="ROS39607.1"/>
    </source>
</evidence>
<evidence type="ECO:0000313" key="5">
    <source>
        <dbReference type="Proteomes" id="UP000274843"/>
    </source>
</evidence>
<accession>A0A3N2GSN6</accession>
<organism evidence="4 5">
    <name type="scientific">Amycolatopsis thermoflava</name>
    <dbReference type="NCBI Taxonomy" id="84480"/>
    <lineage>
        <taxon>Bacteria</taxon>
        <taxon>Bacillati</taxon>
        <taxon>Actinomycetota</taxon>
        <taxon>Actinomycetes</taxon>
        <taxon>Pseudonocardiales</taxon>
        <taxon>Pseudonocardiaceae</taxon>
        <taxon>Amycolatopsis</taxon>
        <taxon>Amycolatopsis methanolica group</taxon>
    </lineage>
</organism>
<dbReference type="EMBL" id="RKHY01000001">
    <property type="protein sequence ID" value="ROS39607.1"/>
    <property type="molecule type" value="Genomic_DNA"/>
</dbReference>
<dbReference type="CDD" id="cd04433">
    <property type="entry name" value="AFD_class_I"/>
    <property type="match status" value="1"/>
</dbReference>
<gene>
    <name evidence="4" type="ORF">EDD35_1916</name>
</gene>
<dbReference type="SUPFAM" id="SSF53335">
    <property type="entry name" value="S-adenosyl-L-methionine-dependent methyltransferases"/>
    <property type="match status" value="1"/>
</dbReference>
<dbReference type="GeneID" id="301843337"/>